<dbReference type="Gene3D" id="1.20.140.10">
    <property type="entry name" value="Butyryl-CoA Dehydrogenase, subunit A, domain 3"/>
    <property type="match status" value="1"/>
</dbReference>
<name>H5XBX6_9PSEU</name>
<dbReference type="Gene3D" id="1.10.540.10">
    <property type="entry name" value="Acyl-CoA dehydrogenase/oxidase, N-terminal domain"/>
    <property type="match status" value="1"/>
</dbReference>
<accession>H5XBX6</accession>
<dbReference type="InterPro" id="IPR036250">
    <property type="entry name" value="AcylCo_DH-like_C"/>
</dbReference>
<dbReference type="STRING" id="882083.SacmaDRAFT_4580"/>
<keyword evidence="5" id="KW-1185">Reference proteome</keyword>
<dbReference type="RefSeq" id="WP_009156141.1">
    <property type="nucleotide sequence ID" value="NZ_CM001439.1"/>
</dbReference>
<dbReference type="PIRSF" id="PIRSF016578">
    <property type="entry name" value="HsaA"/>
    <property type="match status" value="1"/>
</dbReference>
<protein>
    <submittedName>
        <fullName evidence="4">Acyl-CoA dehydrogenase</fullName>
    </submittedName>
</protein>
<feature type="domain" description="Acyl-CoA dehydrogenase/oxidase N-terminal" evidence="2">
    <location>
        <begin position="37"/>
        <end position="119"/>
    </location>
</feature>
<dbReference type="EMBL" id="CM001439">
    <property type="protein sequence ID" value="EHR52763.1"/>
    <property type="molecule type" value="Genomic_DNA"/>
</dbReference>
<dbReference type="GO" id="GO:0050660">
    <property type="term" value="F:flavin adenine dinucleotide binding"/>
    <property type="evidence" value="ECO:0007669"/>
    <property type="project" value="InterPro"/>
</dbReference>
<dbReference type="GO" id="GO:0008470">
    <property type="term" value="F:3-methylbutanoyl-CoA dehydrogenase activity"/>
    <property type="evidence" value="ECO:0007669"/>
    <property type="project" value="TreeGrafter"/>
</dbReference>
<dbReference type="PANTHER" id="PTHR43884">
    <property type="entry name" value="ACYL-COA DEHYDROGENASE"/>
    <property type="match status" value="1"/>
</dbReference>
<dbReference type="AlphaFoldDB" id="H5XBX6"/>
<dbReference type="SUPFAM" id="SSF47203">
    <property type="entry name" value="Acyl-CoA dehydrogenase C-terminal domain-like"/>
    <property type="match status" value="1"/>
</dbReference>
<dbReference type="HOGENOM" id="CLU_018204_2_0_11"/>
<dbReference type="InterPro" id="IPR013786">
    <property type="entry name" value="AcylCoA_DH/ox_N"/>
</dbReference>
<dbReference type="InterPro" id="IPR046373">
    <property type="entry name" value="Acyl-CoA_Oxase/DH_mid-dom_sf"/>
</dbReference>
<organism evidence="4 5">
    <name type="scientific">Saccharomonospora marina XMU15</name>
    <dbReference type="NCBI Taxonomy" id="882083"/>
    <lineage>
        <taxon>Bacteria</taxon>
        <taxon>Bacillati</taxon>
        <taxon>Actinomycetota</taxon>
        <taxon>Actinomycetes</taxon>
        <taxon>Pseudonocardiales</taxon>
        <taxon>Pseudonocardiaceae</taxon>
        <taxon>Saccharomonospora</taxon>
    </lineage>
</organism>
<dbReference type="InterPro" id="IPR013107">
    <property type="entry name" value="Acyl-CoA_DH_C"/>
</dbReference>
<dbReference type="GO" id="GO:0006552">
    <property type="term" value="P:L-leucine catabolic process"/>
    <property type="evidence" value="ECO:0007669"/>
    <property type="project" value="TreeGrafter"/>
</dbReference>
<feature type="domain" description="Acyl-CoA dehydrogenase C-terminal" evidence="3">
    <location>
        <begin position="261"/>
        <end position="394"/>
    </location>
</feature>
<dbReference type="OrthoDB" id="3402961at2"/>
<dbReference type="Proteomes" id="UP000004926">
    <property type="component" value="Chromosome"/>
</dbReference>
<sequence length="417" mass="45729">MTIASDLSEQGFPLPPEPDLTPAEVVKRAESIAPTLVKRQAETEQRTYYAEDTHQAFSDAGFYRILVPRRYGGYEFDIETFFRVVMALARGCPSTGWMYCLGASHALVAATFFGERAQAELFRTGEFIAPTTVVPSGSAEQDGNGDWIVSGSWPYSSGAPYSTHSIHHTLVFPSPEEPPLPMMFVAPRQTYRVLDDWGQELGLKGTGSQTVTFQNARIPSYFAVPGMHLSEAQVTESTPGRALHGNPQYGGGPLGFMMLESAALAVGMAQGALDAYGELMRSRTTLLPPVRGRAEDVDYQFWYGEAAGLIDTAEAAVSGAARRWRELAEKGPAWTTREADLRITGVCRHAIKLAWRAVESYLFPTAGSSSVRHGERIERVWRDMSMQHTHAGLSVLVPTVATRELALTRFTSAEENP</sequence>
<dbReference type="InterPro" id="IPR037069">
    <property type="entry name" value="AcylCoA_DH/ox_N_sf"/>
</dbReference>
<dbReference type="Gene3D" id="2.40.110.10">
    <property type="entry name" value="Butyryl-CoA Dehydrogenase, subunit A, domain 2"/>
    <property type="match status" value="1"/>
</dbReference>
<reference evidence="4 5" key="1">
    <citation type="journal article" date="2012" name="Stand. Genomic Sci.">
        <title>Genome sequence of the ocean sediment bacterium Saccharomonospora marina type strain (XMU15(T)).</title>
        <authorList>
            <person name="Klenk H.P."/>
            <person name="Lu M."/>
            <person name="Lucas S."/>
            <person name="Lapidus A."/>
            <person name="Copeland A."/>
            <person name="Pitluck S."/>
            <person name="Goodwin L.A."/>
            <person name="Han C."/>
            <person name="Tapia R."/>
            <person name="Brambilla E.M."/>
            <person name="Potter G."/>
            <person name="Land M."/>
            <person name="Ivanova N."/>
            <person name="Rohde M."/>
            <person name="Goker M."/>
            <person name="Detter J.C."/>
            <person name="Li W.J."/>
            <person name="Kyrpides N.C."/>
            <person name="Woyke T."/>
        </authorList>
    </citation>
    <scope>NUCLEOTIDE SEQUENCE [LARGE SCALE GENOMIC DNA]</scope>
    <source>
        <strain evidence="4 5">XMU15</strain>
    </source>
</reference>
<proteinExistence type="predicted"/>
<gene>
    <name evidence="4" type="ORF">SacmaDRAFT_4580</name>
</gene>
<dbReference type="eggNOG" id="COG1960">
    <property type="taxonomic scope" value="Bacteria"/>
</dbReference>
<dbReference type="PANTHER" id="PTHR43884:SF12">
    <property type="entry name" value="ISOVALERYL-COA DEHYDROGENASE, MITOCHONDRIAL-RELATED"/>
    <property type="match status" value="1"/>
</dbReference>
<keyword evidence="1" id="KW-0560">Oxidoreductase</keyword>
<evidence type="ECO:0000259" key="3">
    <source>
        <dbReference type="Pfam" id="PF08028"/>
    </source>
</evidence>
<dbReference type="InterPro" id="IPR009100">
    <property type="entry name" value="AcylCoA_DH/oxidase_NM_dom_sf"/>
</dbReference>
<evidence type="ECO:0000313" key="4">
    <source>
        <dbReference type="EMBL" id="EHR52763.1"/>
    </source>
</evidence>
<evidence type="ECO:0000259" key="2">
    <source>
        <dbReference type="Pfam" id="PF02771"/>
    </source>
</evidence>
<dbReference type="Pfam" id="PF08028">
    <property type="entry name" value="Acyl-CoA_dh_2"/>
    <property type="match status" value="1"/>
</dbReference>
<evidence type="ECO:0000256" key="1">
    <source>
        <dbReference type="ARBA" id="ARBA00023002"/>
    </source>
</evidence>
<evidence type="ECO:0000313" key="5">
    <source>
        <dbReference type="Proteomes" id="UP000004926"/>
    </source>
</evidence>
<dbReference type="Pfam" id="PF02771">
    <property type="entry name" value="Acyl-CoA_dh_N"/>
    <property type="match status" value="1"/>
</dbReference>
<dbReference type="SUPFAM" id="SSF56645">
    <property type="entry name" value="Acyl-CoA dehydrogenase NM domain-like"/>
    <property type="match status" value="1"/>
</dbReference>